<comment type="caution">
    <text evidence="2">The sequence shown here is derived from an EMBL/GenBank/DDBJ whole genome shotgun (WGS) entry which is preliminary data.</text>
</comment>
<evidence type="ECO:0000256" key="1">
    <source>
        <dbReference type="SAM" id="Phobius"/>
    </source>
</evidence>
<evidence type="ECO:0000313" key="3">
    <source>
        <dbReference type="Proteomes" id="UP000726777"/>
    </source>
</evidence>
<feature type="transmembrane region" description="Helical" evidence="1">
    <location>
        <begin position="17"/>
        <end position="41"/>
    </location>
</feature>
<reference evidence="2" key="1">
    <citation type="submission" date="2020-09" db="EMBL/GenBank/DDBJ databases">
        <title>Genome sequence of Vibrio parahaemolyticus isolates.</title>
        <authorList>
            <person name="Hammerl J.A."/>
            <person name="Strauch E."/>
        </authorList>
    </citation>
    <scope>NUCLEOTIDE SEQUENCE</scope>
    <source>
        <strain evidence="2">17-VB00146</strain>
    </source>
</reference>
<gene>
    <name evidence="2" type="ORF">IB292_22105</name>
</gene>
<name>A0A9Q3YL43_VIBPH</name>
<dbReference type="RefSeq" id="WP_208894628.1">
    <property type="nucleotide sequence ID" value="NZ_CP066164.1"/>
</dbReference>
<dbReference type="EMBL" id="JACVHL010000029">
    <property type="protein sequence ID" value="MCC3807718.1"/>
    <property type="molecule type" value="Genomic_DNA"/>
</dbReference>
<evidence type="ECO:0000313" key="2">
    <source>
        <dbReference type="EMBL" id="MCC3807718.1"/>
    </source>
</evidence>
<keyword evidence="1" id="KW-1133">Transmembrane helix</keyword>
<organism evidence="2 3">
    <name type="scientific">Vibrio parahaemolyticus</name>
    <dbReference type="NCBI Taxonomy" id="670"/>
    <lineage>
        <taxon>Bacteria</taxon>
        <taxon>Pseudomonadati</taxon>
        <taxon>Pseudomonadota</taxon>
        <taxon>Gammaproteobacteria</taxon>
        <taxon>Vibrionales</taxon>
        <taxon>Vibrionaceae</taxon>
        <taxon>Vibrio</taxon>
    </lineage>
</organism>
<sequence length="83" mass="9315">MTYRVTKPFIGARSGEVLALIVFLVLTPLFVVGSLGICSAVKSKETASPFGRQKTAFLECIDKNDVDFKYCQELYNQLQHLQK</sequence>
<dbReference type="AlphaFoldDB" id="A0A9Q3YL43"/>
<dbReference type="Proteomes" id="UP000726777">
    <property type="component" value="Unassembled WGS sequence"/>
</dbReference>
<proteinExistence type="predicted"/>
<accession>A0A9Q3YL43</accession>
<protein>
    <submittedName>
        <fullName evidence="2">Uncharacterized protein</fullName>
    </submittedName>
</protein>
<keyword evidence="1" id="KW-0812">Transmembrane</keyword>
<keyword evidence="1" id="KW-0472">Membrane</keyword>